<dbReference type="AlphaFoldDB" id="E6XER2"/>
<dbReference type="eggNOG" id="COG1629">
    <property type="taxonomic scope" value="Bacteria"/>
</dbReference>
<keyword evidence="14" id="KW-1185">Reference proteome</keyword>
<evidence type="ECO:0000256" key="5">
    <source>
        <dbReference type="ARBA" id="ARBA00023077"/>
    </source>
</evidence>
<dbReference type="InterPro" id="IPR023997">
    <property type="entry name" value="TonB-dep_OMP_SusC/RagA_CS"/>
</dbReference>
<gene>
    <name evidence="13" type="ordered locus">Celal_0780</name>
</gene>
<dbReference type="NCBIfam" id="TIGR04056">
    <property type="entry name" value="OMP_RagA_SusC"/>
    <property type="match status" value="1"/>
</dbReference>
<feature type="domain" description="TonB-dependent receptor-like beta-barrel" evidence="11">
    <location>
        <begin position="455"/>
        <end position="973"/>
    </location>
</feature>
<comment type="subcellular location">
    <subcellularLocation>
        <location evidence="1 8">Cell outer membrane</location>
        <topology evidence="1 8">Multi-pass membrane protein</topology>
    </subcellularLocation>
</comment>
<protein>
    <submittedName>
        <fullName evidence="13">TonB-dependent receptor plug</fullName>
    </submittedName>
</protein>
<evidence type="ECO:0000256" key="7">
    <source>
        <dbReference type="ARBA" id="ARBA00023237"/>
    </source>
</evidence>
<evidence type="ECO:0000256" key="3">
    <source>
        <dbReference type="ARBA" id="ARBA00022452"/>
    </source>
</evidence>
<evidence type="ECO:0000256" key="9">
    <source>
        <dbReference type="RuleBase" id="RU003357"/>
    </source>
</evidence>
<name>E6XER2_CELAD</name>
<dbReference type="EMBL" id="CP002453">
    <property type="protein sequence ID" value="ADV48114.1"/>
    <property type="molecule type" value="Genomic_DNA"/>
</dbReference>
<keyword evidence="7 8" id="KW-0998">Cell outer membrane</keyword>
<feature type="chain" id="PRO_5003215684" evidence="10">
    <location>
        <begin position="23"/>
        <end position="1118"/>
    </location>
</feature>
<keyword evidence="3 8" id="KW-1134">Transmembrane beta strand</keyword>
<accession>E6XER2</accession>
<evidence type="ECO:0000256" key="6">
    <source>
        <dbReference type="ARBA" id="ARBA00023136"/>
    </source>
</evidence>
<dbReference type="PANTHER" id="PTHR30069:SF37">
    <property type="entry name" value="FERRIC VIBRIOBACTIN RECEPTOR VIUA"/>
    <property type="match status" value="1"/>
</dbReference>
<dbReference type="RefSeq" id="WP_013549604.1">
    <property type="nucleotide sequence ID" value="NC_014934.1"/>
</dbReference>
<dbReference type="Pfam" id="PF13715">
    <property type="entry name" value="CarbopepD_reg_2"/>
    <property type="match status" value="1"/>
</dbReference>
<dbReference type="GO" id="GO:0015344">
    <property type="term" value="F:siderophore uptake transmembrane transporter activity"/>
    <property type="evidence" value="ECO:0007669"/>
    <property type="project" value="TreeGrafter"/>
</dbReference>
<comment type="similarity">
    <text evidence="8 9">Belongs to the TonB-dependent receptor family.</text>
</comment>
<reference evidence="13 14" key="1">
    <citation type="journal article" date="2010" name="Stand. Genomic Sci.">
        <title>Complete genome sequence of Cellulophaga algicola type strain (IC166).</title>
        <authorList>
            <person name="Abt B."/>
            <person name="Lu M."/>
            <person name="Misra M."/>
            <person name="Han C."/>
            <person name="Nolan M."/>
            <person name="Lucas S."/>
            <person name="Hammon N."/>
            <person name="Deshpande S."/>
            <person name="Cheng J.F."/>
            <person name="Tapia R."/>
            <person name="Goodwin L."/>
            <person name="Pitluck S."/>
            <person name="Liolios K."/>
            <person name="Pagani I."/>
            <person name="Ivanova N."/>
            <person name="Mavromatis K."/>
            <person name="Ovchinikova G."/>
            <person name="Pati A."/>
            <person name="Chen A."/>
            <person name="Palaniappan K."/>
            <person name="Land M."/>
            <person name="Hauser L."/>
            <person name="Chang Y.J."/>
            <person name="Jeffries C.D."/>
            <person name="Detter J.C."/>
            <person name="Brambilla E."/>
            <person name="Rohde M."/>
            <person name="Tindall B.J."/>
            <person name="Goker M."/>
            <person name="Woyke T."/>
            <person name="Bristow J."/>
            <person name="Eisen J.A."/>
            <person name="Markowitz V."/>
            <person name="Hugenholtz P."/>
            <person name="Kyrpides N.C."/>
            <person name="Klenk H.P."/>
            <person name="Lapidus A."/>
        </authorList>
    </citation>
    <scope>NUCLEOTIDE SEQUENCE [LARGE SCALE GENOMIC DNA]</scope>
    <source>
        <strain evidence="14">DSM 14237 / IC166 / ACAM 630</strain>
    </source>
</reference>
<evidence type="ECO:0000256" key="1">
    <source>
        <dbReference type="ARBA" id="ARBA00004571"/>
    </source>
</evidence>
<dbReference type="PROSITE" id="PS52016">
    <property type="entry name" value="TONB_DEPENDENT_REC_3"/>
    <property type="match status" value="1"/>
</dbReference>
<evidence type="ECO:0000256" key="4">
    <source>
        <dbReference type="ARBA" id="ARBA00022692"/>
    </source>
</evidence>
<keyword evidence="10" id="KW-0732">Signal</keyword>
<dbReference type="InterPro" id="IPR000531">
    <property type="entry name" value="Beta-barrel_TonB"/>
</dbReference>
<evidence type="ECO:0000256" key="10">
    <source>
        <dbReference type="SAM" id="SignalP"/>
    </source>
</evidence>
<dbReference type="Pfam" id="PF07715">
    <property type="entry name" value="Plug"/>
    <property type="match status" value="1"/>
</dbReference>
<sequence>MKSKLTWILTPLLALMMSFSFAQEKTITGTVTDESGLPLPGVSVLVVGTTKGTQTDFDGNYSIIASEGQRLKFSYIGQKTVEKLVGTSAVVSVQLSEDAQALEEVVVVGYGTSTKQAFAGTATTVKAEDIELKNYSNISKALAGEASGVTVISGSGQPGSSATVRIRGFGSVNGNRAPLYVVDGVPLTTQSLDANGDFTDTGSLNAINPSDIKSTTILKDATATAIYGSRGANGVILITTKSGTSNESYIEVDVKTGINTQLLPRYQVITSPEEAIGLMWEAKVNRELLLGNTDAINTVNNTLFTSIIAPGYNMWNVADGAELIDPATGQVRAGVTRRYTPERYEDLAFNSSFRTEANLRMGGGDEKSKYFFSGGYLKDDGYSINSSYKRLNTRLNINSQVKEWLNIGANLGYTYSESVSNGQTDGAENLFEFADKMNPIYPVFLRDDNFQLVADPIFGGNQYDYGSLSGFRDRPNSNGLNPIASALYDFNGSDKNEVIGSFNVKIDITEGLDFESTYGVQYSNNVFKSVGNQFYGGSVSNQGDLFQSTTENITTNFLQLMRYKKDFGQHSFEMLAAHESNKFDQSFATAFKGKAIVPQGQELDNYIVNIQQPTGSTQARTLESYFSQINYDYDNKYYLTGTVRRDGSSRFAKESYFSQINYDYDNKYYLTGTVRRDGSSRFANNKWDTFYSVGGAWVASNEDFLSSSNLIKFLKLKVSYGRTGDEGGVDYYTGVNTFNVTNLGGEFAVAPEVFSNPDLTWETAKMYQVGAELSIGKFLDANIDYYIKDTDNLIFDRRISPSTGVATVTVNDGVLRNNGLEFDFTGHIFNKENFKLDIAINGAVLNNELTTMPIDPETGAPSILNQVGAYGYTDGSSIYDFYMREYAGVDPEDGYPMWNQYYDDVNGSGTFDDGDTAIASLTRYLDGNPDANVNSETTKTYADATEKFIGKSAIPDVSGAFRLNARLHDFTLSTQFAYSLGGWAYDSQYAELIHDNNGGIIAQNRHIDVRNRWQQPGDITDVPLIADRIIGNVNSRQSRFVTSTDFLALNNVVLGYNIPKKVLDNIGMAGLNFYISGDNLYFKGARKGFNPTTSESGSSDRGLYAPISTFTLGVKAKF</sequence>
<evidence type="ECO:0000259" key="11">
    <source>
        <dbReference type="Pfam" id="PF00593"/>
    </source>
</evidence>
<dbReference type="Proteomes" id="UP000008634">
    <property type="component" value="Chromosome"/>
</dbReference>
<dbReference type="NCBIfam" id="TIGR04057">
    <property type="entry name" value="SusC_RagA_signa"/>
    <property type="match status" value="1"/>
</dbReference>
<proteinExistence type="inferred from homology"/>
<keyword evidence="13" id="KW-0675">Receptor</keyword>
<dbReference type="Gene3D" id="2.170.130.10">
    <property type="entry name" value="TonB-dependent receptor, plug domain"/>
    <property type="match status" value="1"/>
</dbReference>
<keyword evidence="6 8" id="KW-0472">Membrane</keyword>
<dbReference type="Gene3D" id="2.40.170.20">
    <property type="entry name" value="TonB-dependent receptor, beta-barrel domain"/>
    <property type="match status" value="1"/>
</dbReference>
<dbReference type="HOGENOM" id="CLU_004317_0_2_10"/>
<evidence type="ECO:0000256" key="8">
    <source>
        <dbReference type="PROSITE-ProRule" id="PRU01360"/>
    </source>
</evidence>
<dbReference type="InterPro" id="IPR039426">
    <property type="entry name" value="TonB-dep_rcpt-like"/>
</dbReference>
<dbReference type="Gene3D" id="2.60.40.1120">
    <property type="entry name" value="Carboxypeptidase-like, regulatory domain"/>
    <property type="match status" value="1"/>
</dbReference>
<dbReference type="InterPro" id="IPR012910">
    <property type="entry name" value="Plug_dom"/>
</dbReference>
<dbReference type="InterPro" id="IPR036942">
    <property type="entry name" value="Beta-barrel_TonB_sf"/>
</dbReference>
<dbReference type="InterPro" id="IPR008969">
    <property type="entry name" value="CarboxyPept-like_regulatory"/>
</dbReference>
<evidence type="ECO:0000259" key="12">
    <source>
        <dbReference type="Pfam" id="PF07715"/>
    </source>
</evidence>
<organism evidence="13 14">
    <name type="scientific">Cellulophaga algicola (strain DSM 14237 / IC166 / ACAM 630)</name>
    <dbReference type="NCBI Taxonomy" id="688270"/>
    <lineage>
        <taxon>Bacteria</taxon>
        <taxon>Pseudomonadati</taxon>
        <taxon>Bacteroidota</taxon>
        <taxon>Flavobacteriia</taxon>
        <taxon>Flavobacteriales</taxon>
        <taxon>Flavobacteriaceae</taxon>
        <taxon>Cellulophaga</taxon>
    </lineage>
</organism>
<dbReference type="PANTHER" id="PTHR30069">
    <property type="entry name" value="TONB-DEPENDENT OUTER MEMBRANE RECEPTOR"/>
    <property type="match status" value="1"/>
</dbReference>
<evidence type="ECO:0000256" key="2">
    <source>
        <dbReference type="ARBA" id="ARBA00022448"/>
    </source>
</evidence>
<keyword evidence="5 9" id="KW-0798">TonB box</keyword>
<dbReference type="GO" id="GO:0044718">
    <property type="term" value="P:siderophore transmembrane transport"/>
    <property type="evidence" value="ECO:0007669"/>
    <property type="project" value="TreeGrafter"/>
</dbReference>
<feature type="signal peptide" evidence="10">
    <location>
        <begin position="1"/>
        <end position="22"/>
    </location>
</feature>
<dbReference type="KEGG" id="cao:Celal_0780"/>
<evidence type="ECO:0000313" key="13">
    <source>
        <dbReference type="EMBL" id="ADV48114.1"/>
    </source>
</evidence>
<dbReference type="SUPFAM" id="SSF49464">
    <property type="entry name" value="Carboxypeptidase regulatory domain-like"/>
    <property type="match status" value="1"/>
</dbReference>
<dbReference type="Pfam" id="PF00593">
    <property type="entry name" value="TonB_dep_Rec_b-barrel"/>
    <property type="match status" value="1"/>
</dbReference>
<feature type="domain" description="TonB-dependent receptor plug" evidence="12">
    <location>
        <begin position="115"/>
        <end position="235"/>
    </location>
</feature>
<evidence type="ECO:0000313" key="14">
    <source>
        <dbReference type="Proteomes" id="UP000008634"/>
    </source>
</evidence>
<keyword evidence="2 8" id="KW-0813">Transport</keyword>
<dbReference type="OrthoDB" id="9768177at2"/>
<keyword evidence="4 8" id="KW-0812">Transmembrane</keyword>
<dbReference type="InterPro" id="IPR023996">
    <property type="entry name" value="TonB-dep_OMP_SusC/RagA"/>
</dbReference>
<dbReference type="InterPro" id="IPR037066">
    <property type="entry name" value="Plug_dom_sf"/>
</dbReference>
<dbReference type="STRING" id="688270.Celal_0780"/>
<dbReference type="GO" id="GO:0009279">
    <property type="term" value="C:cell outer membrane"/>
    <property type="evidence" value="ECO:0007669"/>
    <property type="project" value="UniProtKB-SubCell"/>
</dbReference>
<dbReference type="SUPFAM" id="SSF56935">
    <property type="entry name" value="Porins"/>
    <property type="match status" value="1"/>
</dbReference>